<feature type="transmembrane region" description="Helical" evidence="8">
    <location>
        <begin position="318"/>
        <end position="336"/>
    </location>
</feature>
<dbReference type="SMART" id="SM00028">
    <property type="entry name" value="TPR"/>
    <property type="match status" value="2"/>
</dbReference>
<evidence type="ECO:0000256" key="6">
    <source>
        <dbReference type="ARBA" id="ARBA00023136"/>
    </source>
</evidence>
<reference evidence="10 11" key="1">
    <citation type="submission" date="2017-09" db="EMBL/GenBank/DDBJ databases">
        <title>Evaluation of Pacific Biosciences Sequencing Technology to Finishing C. thermocellum Genome Sequences.</title>
        <authorList>
            <person name="Brown S."/>
        </authorList>
    </citation>
    <scope>NUCLEOTIDE SEQUENCE [LARGE SCALE GENOMIC DNA]</scope>
    <source>
        <strain evidence="10 11">AD2</strain>
    </source>
</reference>
<dbReference type="Proteomes" id="UP000223596">
    <property type="component" value="Unassembled WGS sequence"/>
</dbReference>
<evidence type="ECO:0000256" key="1">
    <source>
        <dbReference type="ARBA" id="ARBA00004141"/>
    </source>
</evidence>
<keyword evidence="3 8" id="KW-0812">Transmembrane</keyword>
<dbReference type="InterPro" id="IPR011990">
    <property type="entry name" value="TPR-like_helical_dom_sf"/>
</dbReference>
<feature type="transmembrane region" description="Helical" evidence="8">
    <location>
        <begin position="290"/>
        <end position="306"/>
    </location>
</feature>
<dbReference type="InterPro" id="IPR050925">
    <property type="entry name" value="Rhomboid_protease_S54"/>
</dbReference>
<protein>
    <submittedName>
        <fullName evidence="10">Rhomboid family peptidase</fullName>
    </submittedName>
</protein>
<comment type="subcellular location">
    <subcellularLocation>
        <location evidence="1">Membrane</location>
        <topology evidence="1">Multi-pass membrane protein</topology>
    </subcellularLocation>
</comment>
<evidence type="ECO:0000256" key="2">
    <source>
        <dbReference type="ARBA" id="ARBA00009045"/>
    </source>
</evidence>
<dbReference type="PANTHER" id="PTHR43731">
    <property type="entry name" value="RHOMBOID PROTEASE"/>
    <property type="match status" value="1"/>
</dbReference>
<dbReference type="GeneID" id="35805735"/>
<dbReference type="EMBL" id="PDBW01000001">
    <property type="protein sequence ID" value="PFH02444.1"/>
    <property type="molecule type" value="Genomic_DNA"/>
</dbReference>
<dbReference type="SUPFAM" id="SSF144091">
    <property type="entry name" value="Rhomboid-like"/>
    <property type="match status" value="1"/>
</dbReference>
<dbReference type="GO" id="GO:0004252">
    <property type="term" value="F:serine-type endopeptidase activity"/>
    <property type="evidence" value="ECO:0007669"/>
    <property type="project" value="InterPro"/>
</dbReference>
<keyword evidence="6 8" id="KW-0472">Membrane</keyword>
<feature type="transmembrane region" description="Helical" evidence="8">
    <location>
        <begin position="372"/>
        <end position="389"/>
    </location>
</feature>
<dbReference type="PANTHER" id="PTHR43731:SF14">
    <property type="entry name" value="PRESENILIN-ASSOCIATED RHOMBOID-LIKE PROTEIN, MITOCHONDRIAL"/>
    <property type="match status" value="1"/>
</dbReference>
<organism evidence="10 11">
    <name type="scientific">Acetivibrio thermocellus AD2</name>
    <dbReference type="NCBI Taxonomy" id="1138384"/>
    <lineage>
        <taxon>Bacteria</taxon>
        <taxon>Bacillati</taxon>
        <taxon>Bacillota</taxon>
        <taxon>Clostridia</taxon>
        <taxon>Eubacteriales</taxon>
        <taxon>Oscillospiraceae</taxon>
        <taxon>Acetivibrio</taxon>
    </lineage>
</organism>
<comment type="caution">
    <text evidence="10">The sequence shown here is derived from an EMBL/GenBank/DDBJ whole genome shotgun (WGS) entry which is preliminary data.</text>
</comment>
<evidence type="ECO:0000256" key="7">
    <source>
        <dbReference type="PROSITE-ProRule" id="PRU00339"/>
    </source>
</evidence>
<evidence type="ECO:0000313" key="11">
    <source>
        <dbReference type="Proteomes" id="UP000223596"/>
    </source>
</evidence>
<dbReference type="Gene3D" id="1.25.40.10">
    <property type="entry name" value="Tetratricopeptide repeat domain"/>
    <property type="match status" value="1"/>
</dbReference>
<accession>A0AB36TEV5</accession>
<dbReference type="GO" id="GO:0016020">
    <property type="term" value="C:membrane"/>
    <property type="evidence" value="ECO:0007669"/>
    <property type="project" value="UniProtKB-SubCell"/>
</dbReference>
<gene>
    <name evidence="10" type="ORF">M972_111218</name>
</gene>
<dbReference type="Gene3D" id="1.20.1540.10">
    <property type="entry name" value="Rhomboid-like"/>
    <property type="match status" value="1"/>
</dbReference>
<dbReference type="InterPro" id="IPR019734">
    <property type="entry name" value="TPR_rpt"/>
</dbReference>
<feature type="transmembrane region" description="Helical" evidence="8">
    <location>
        <begin position="180"/>
        <end position="200"/>
    </location>
</feature>
<feature type="domain" description="Peptidase S54 rhomboid" evidence="9">
    <location>
        <begin position="225"/>
        <end position="357"/>
    </location>
</feature>
<comment type="similarity">
    <text evidence="2">Belongs to the peptidase S54 family.</text>
</comment>
<name>A0AB36TEV5_ACETH</name>
<sequence length="511" mass="57881">MIIKALSRLLIERGNYFPVIDENGNVVIDDNRAMLHRYGPEGYVVAEIVSGDLLTPEQIKTGLEMVRSRQEQIKERFNTYYFKVFVFSSDLPEDKLEILASENYNEGINGNYLCCISVNVEKKEFAKYYEYPRISYGIHNQIQYFFSNDFDSDYGNVDFKELAKKNEKGYKIEIKDKKPWVTYVLIAVNILVWLLIEIYARSKGVDSSSLLVDFGAKENTHIMMGEYWRFVTPMFLHNGITHLVVNSYSLYVLGTTVEMIMGKGRFLFIYLMAGLMGSIVSFIFSIAPSVGASGAIFGLLGALIYYGTEHRELFKKGFGRGILTTLLINIVYGLSVPRIDNFGHFGGLLGGFLASGVVGLPSFRRSLKKKTVFMVAAAVILSTSLYYGFTNTQNQSLKKLELMSGFLNERNWVESEKLGEEIIKMHPKNEAILFNALWNLAMSEAKQGKYDEAVEHAQMLTEVDPANGHFLLGIIYNDAGNVEMSKKELEEAVKIDPRLRNKVESILNTIK</sequence>
<feature type="transmembrane region" description="Helical" evidence="8">
    <location>
        <begin position="342"/>
        <end position="360"/>
    </location>
</feature>
<feature type="repeat" description="TPR" evidence="7">
    <location>
        <begin position="466"/>
        <end position="499"/>
    </location>
</feature>
<dbReference type="PROSITE" id="PS50005">
    <property type="entry name" value="TPR"/>
    <property type="match status" value="1"/>
</dbReference>
<keyword evidence="4" id="KW-0378">Hydrolase</keyword>
<evidence type="ECO:0000256" key="4">
    <source>
        <dbReference type="ARBA" id="ARBA00022801"/>
    </source>
</evidence>
<dbReference type="Pfam" id="PF13181">
    <property type="entry name" value="TPR_8"/>
    <property type="match status" value="1"/>
</dbReference>
<feature type="transmembrane region" description="Helical" evidence="8">
    <location>
        <begin position="266"/>
        <end position="284"/>
    </location>
</feature>
<dbReference type="InterPro" id="IPR022764">
    <property type="entry name" value="Peptidase_S54_rhomboid_dom"/>
</dbReference>
<evidence type="ECO:0000259" key="9">
    <source>
        <dbReference type="Pfam" id="PF01694"/>
    </source>
</evidence>
<keyword evidence="5 8" id="KW-1133">Transmembrane helix</keyword>
<dbReference type="SUPFAM" id="SSF48452">
    <property type="entry name" value="TPR-like"/>
    <property type="match status" value="1"/>
</dbReference>
<dbReference type="RefSeq" id="WP_003515650.1">
    <property type="nucleotide sequence ID" value="NZ_CP013828.1"/>
</dbReference>
<evidence type="ECO:0000256" key="3">
    <source>
        <dbReference type="ARBA" id="ARBA00022692"/>
    </source>
</evidence>
<dbReference type="InterPro" id="IPR035952">
    <property type="entry name" value="Rhomboid-like_sf"/>
</dbReference>
<dbReference type="AlphaFoldDB" id="A0AB36TEV5"/>
<proteinExistence type="inferred from homology"/>
<dbReference type="Pfam" id="PF01694">
    <property type="entry name" value="Rhomboid"/>
    <property type="match status" value="1"/>
</dbReference>
<evidence type="ECO:0000256" key="5">
    <source>
        <dbReference type="ARBA" id="ARBA00022989"/>
    </source>
</evidence>
<keyword evidence="7" id="KW-0802">TPR repeat</keyword>
<evidence type="ECO:0000313" key="10">
    <source>
        <dbReference type="EMBL" id="PFH02444.1"/>
    </source>
</evidence>
<feature type="transmembrane region" description="Helical" evidence="8">
    <location>
        <begin position="234"/>
        <end position="254"/>
    </location>
</feature>
<evidence type="ECO:0000256" key="8">
    <source>
        <dbReference type="SAM" id="Phobius"/>
    </source>
</evidence>